<feature type="region of interest" description="Disordered" evidence="2">
    <location>
        <begin position="1"/>
        <end position="20"/>
    </location>
</feature>
<proteinExistence type="inferred from homology"/>
<dbReference type="OrthoDB" id="9811244at2"/>
<dbReference type="GO" id="GO:0003677">
    <property type="term" value="F:DNA binding"/>
    <property type="evidence" value="ECO:0007669"/>
    <property type="project" value="UniProtKB-KW"/>
</dbReference>
<protein>
    <submittedName>
        <fullName evidence="3">DNA-binding FrmR family transcriptional regulator</fullName>
    </submittedName>
</protein>
<dbReference type="Gene3D" id="1.20.58.1000">
    <property type="entry name" value="Metal-sensitive repressor, helix protomer"/>
    <property type="match status" value="1"/>
</dbReference>
<accession>A0A4R2PEM2</accession>
<comment type="caution">
    <text evidence="3">The sequence shown here is derived from an EMBL/GenBank/DDBJ whole genome shotgun (WGS) entry which is preliminary data.</text>
</comment>
<dbReference type="InterPro" id="IPR003735">
    <property type="entry name" value="Metal_Tscrpt_repr"/>
</dbReference>
<dbReference type="RefSeq" id="WP_132709084.1">
    <property type="nucleotide sequence ID" value="NZ_JACIGF010000009.1"/>
</dbReference>
<dbReference type="FunCoup" id="A0A4R2PEM2">
    <property type="interactions" value="102"/>
</dbReference>
<evidence type="ECO:0000256" key="2">
    <source>
        <dbReference type="SAM" id="MobiDB-lite"/>
    </source>
</evidence>
<evidence type="ECO:0000256" key="1">
    <source>
        <dbReference type="ARBA" id="ARBA00005260"/>
    </source>
</evidence>
<name>A0A4R2PEM2_RHOSA</name>
<dbReference type="PANTHER" id="PTHR33677">
    <property type="entry name" value="TRANSCRIPTIONAL REPRESSOR FRMR-RELATED"/>
    <property type="match status" value="1"/>
</dbReference>
<dbReference type="PANTHER" id="PTHR33677:SF3">
    <property type="entry name" value="COPPER-SENSING TRANSCRIPTIONAL REPRESSOR RICR"/>
    <property type="match status" value="1"/>
</dbReference>
<dbReference type="CDD" id="cd10148">
    <property type="entry name" value="CsoR-like_DUF156"/>
    <property type="match status" value="1"/>
</dbReference>
<reference evidence="3 4" key="1">
    <citation type="submission" date="2019-03" db="EMBL/GenBank/DDBJ databases">
        <title>Genomic Encyclopedia of Type Strains, Phase IV (KMG-IV): sequencing the most valuable type-strain genomes for metagenomic binning, comparative biology and taxonomic classification.</title>
        <authorList>
            <person name="Goeker M."/>
        </authorList>
    </citation>
    <scope>NUCLEOTIDE SEQUENCE [LARGE SCALE GENOMIC DNA]</scope>
    <source>
        <strain evidence="3 4">DSM 2132</strain>
    </source>
</reference>
<organism evidence="3 4">
    <name type="scientific">Rhodothalassium salexigens DSM 2132</name>
    <dbReference type="NCBI Taxonomy" id="1188247"/>
    <lineage>
        <taxon>Bacteria</taxon>
        <taxon>Pseudomonadati</taxon>
        <taxon>Pseudomonadota</taxon>
        <taxon>Alphaproteobacteria</taxon>
        <taxon>Rhodothalassiales</taxon>
        <taxon>Rhodothalassiaceae</taxon>
        <taxon>Rhodothalassium</taxon>
    </lineage>
</organism>
<evidence type="ECO:0000313" key="4">
    <source>
        <dbReference type="Proteomes" id="UP000295399"/>
    </source>
</evidence>
<dbReference type="InterPro" id="IPR038390">
    <property type="entry name" value="Metal_Tscrpt_repr_sf"/>
</dbReference>
<evidence type="ECO:0000313" key="3">
    <source>
        <dbReference type="EMBL" id="TCP32601.1"/>
    </source>
</evidence>
<keyword evidence="3" id="KW-0238">DNA-binding</keyword>
<comment type="similarity">
    <text evidence="1">Belongs to the FrmR/RcnR family.</text>
</comment>
<sequence length="102" mass="11579">MTDTTETADSPAEATDKTAKLRRLHRIEGQVRGIARMIEQDRYCMDVLYQLQAVRAALAKVEDQVLKDHAASCVEQAIRAGDPQAQRRQFHELVDLFGKARR</sequence>
<dbReference type="AlphaFoldDB" id="A0A4R2PEM2"/>
<gene>
    <name evidence="3" type="ORF">EV659_10993</name>
</gene>
<dbReference type="GO" id="GO:0045892">
    <property type="term" value="P:negative regulation of DNA-templated transcription"/>
    <property type="evidence" value="ECO:0007669"/>
    <property type="project" value="UniProtKB-ARBA"/>
</dbReference>
<dbReference type="InParanoid" id="A0A4R2PEM2"/>
<dbReference type="Proteomes" id="UP000295399">
    <property type="component" value="Unassembled WGS sequence"/>
</dbReference>
<dbReference type="EMBL" id="SLXO01000009">
    <property type="protein sequence ID" value="TCP32601.1"/>
    <property type="molecule type" value="Genomic_DNA"/>
</dbReference>
<dbReference type="Pfam" id="PF02583">
    <property type="entry name" value="Trns_repr_metal"/>
    <property type="match status" value="1"/>
</dbReference>
<dbReference type="GO" id="GO:0046872">
    <property type="term" value="F:metal ion binding"/>
    <property type="evidence" value="ECO:0007669"/>
    <property type="project" value="InterPro"/>
</dbReference>
<keyword evidence="4" id="KW-1185">Reference proteome</keyword>